<feature type="domain" description="Dermonecrotic toxin N-terminal" evidence="2">
    <location>
        <begin position="17"/>
        <end position="140"/>
    </location>
</feature>
<organism evidence="3 4">
    <name type="scientific">Pseudomonas synxantha</name>
    <dbReference type="NCBI Taxonomy" id="47883"/>
    <lineage>
        <taxon>Bacteria</taxon>
        <taxon>Pseudomonadati</taxon>
        <taxon>Pseudomonadota</taxon>
        <taxon>Gammaproteobacteria</taxon>
        <taxon>Pseudomonadales</taxon>
        <taxon>Pseudomonadaceae</taxon>
        <taxon>Pseudomonas</taxon>
    </lineage>
</organism>
<evidence type="ECO:0000259" key="2">
    <source>
        <dbReference type="Pfam" id="PF20178"/>
    </source>
</evidence>
<dbReference type="AlphaFoldDB" id="A0A5D3GFB2"/>
<gene>
    <name evidence="3" type="ORF">FXO26_11920</name>
</gene>
<dbReference type="EMBL" id="VSRO01000005">
    <property type="protein sequence ID" value="TYK58095.1"/>
    <property type="molecule type" value="Genomic_DNA"/>
</dbReference>
<protein>
    <recommendedName>
        <fullName evidence="2">Dermonecrotic toxin N-terminal domain-containing protein</fullName>
    </recommendedName>
</protein>
<dbReference type="InterPro" id="IPR046673">
    <property type="entry name" value="ToxA_N"/>
</dbReference>
<dbReference type="Pfam" id="PF20178">
    <property type="entry name" value="ToxA_N"/>
    <property type="match status" value="1"/>
</dbReference>
<name>A0A5D3GFB2_9PSED</name>
<dbReference type="Proteomes" id="UP000324029">
    <property type="component" value="Unassembled WGS sequence"/>
</dbReference>
<evidence type="ECO:0000313" key="3">
    <source>
        <dbReference type="EMBL" id="TYK58095.1"/>
    </source>
</evidence>
<reference evidence="3 4" key="2">
    <citation type="submission" date="2019-08" db="EMBL/GenBank/DDBJ databases">
        <authorList>
            <person name="Brilhante M."/>
            <person name="Perreten V."/>
        </authorList>
    </citation>
    <scope>NUCLEOTIDE SEQUENCE [LARGE SCALE GENOMIC DNA]</scope>
    <source>
        <strain evidence="3 4">MCP106</strain>
    </source>
</reference>
<accession>A0A5D3GFB2</accession>
<reference evidence="3 4" key="1">
    <citation type="submission" date="2019-08" db="EMBL/GenBank/DDBJ databases">
        <title>Subclass B2 metallo-beta lactamase from Pseudomonas synxantha.</title>
        <authorList>
            <person name="Poirel L."/>
            <person name="Palmieri M."/>
            <person name="Masseron A."/>
            <person name="Perreten V."/>
            <person name="Nordman P."/>
        </authorList>
    </citation>
    <scope>NUCLEOTIDE SEQUENCE [LARGE SCALE GENOMIC DNA]</scope>
    <source>
        <strain evidence="3 4">MCP106</strain>
    </source>
</reference>
<feature type="region of interest" description="Disordered" evidence="1">
    <location>
        <begin position="1"/>
        <end position="21"/>
    </location>
</feature>
<sequence>MEPSLPAEQTEPARYVRSSDDADLVNQARKKFLDDGETEFLGDTLSAEGYQLVKAVVSPNKPGAPGVQVSTFAVDGAQSNDMMVIKRVPPTEDGPNLVLYMPEDDVTSFHEFKDAEEMTAWLKDVANDPTERKRFTQHFSNPEAPKQQERVNKQFGEFAAGDINAVVGSFGHERGDIFERLNKDASVPPAQVDGLVRTQLYKLEPDGKAFYVGYRPDGEAIVYSYDAYGNLQGGGQKKDAKARRFYFVQNGLNQNKPLEPMTFNEFRKKITSVSLDNVRANDLMGLYDEFLKQLRSPGHGLATALKALGLPDNVANSIETILKDPIKGTLLELNHDNRVGKVFGVDKAEMDANLERVGSQIQSNIPHYGKWRKRLENTANVIEQSVGTPELPTTEVRT</sequence>
<evidence type="ECO:0000313" key="4">
    <source>
        <dbReference type="Proteomes" id="UP000324029"/>
    </source>
</evidence>
<comment type="caution">
    <text evidence="3">The sequence shown here is derived from an EMBL/GenBank/DDBJ whole genome shotgun (WGS) entry which is preliminary data.</text>
</comment>
<proteinExistence type="predicted"/>
<evidence type="ECO:0000256" key="1">
    <source>
        <dbReference type="SAM" id="MobiDB-lite"/>
    </source>
</evidence>